<accession>A0A9P7VG13</accession>
<dbReference type="EMBL" id="MU250600">
    <property type="protein sequence ID" value="KAG7439319.1"/>
    <property type="molecule type" value="Genomic_DNA"/>
</dbReference>
<organism evidence="1 2">
    <name type="scientific">Guyanagaster necrorhizus</name>
    <dbReference type="NCBI Taxonomy" id="856835"/>
    <lineage>
        <taxon>Eukaryota</taxon>
        <taxon>Fungi</taxon>
        <taxon>Dikarya</taxon>
        <taxon>Basidiomycota</taxon>
        <taxon>Agaricomycotina</taxon>
        <taxon>Agaricomycetes</taxon>
        <taxon>Agaricomycetidae</taxon>
        <taxon>Agaricales</taxon>
        <taxon>Marasmiineae</taxon>
        <taxon>Physalacriaceae</taxon>
        <taxon>Guyanagaster</taxon>
    </lineage>
</organism>
<protein>
    <submittedName>
        <fullName evidence="1">Uncharacterized protein</fullName>
    </submittedName>
</protein>
<dbReference type="Gene3D" id="3.40.50.300">
    <property type="entry name" value="P-loop containing nucleotide triphosphate hydrolases"/>
    <property type="match status" value="1"/>
</dbReference>
<name>A0A9P7VG13_9AGAR</name>
<dbReference type="GeneID" id="66106958"/>
<dbReference type="InterPro" id="IPR027417">
    <property type="entry name" value="P-loop_NTPase"/>
</dbReference>
<gene>
    <name evidence="1" type="ORF">BT62DRAFT_924789</name>
</gene>
<proteinExistence type="predicted"/>
<reference evidence="1" key="1">
    <citation type="submission" date="2020-11" db="EMBL/GenBank/DDBJ databases">
        <title>Adaptations for nitrogen fixation in a non-lichenized fungal sporocarp promotes dispersal by wood-feeding termites.</title>
        <authorList>
            <consortium name="DOE Joint Genome Institute"/>
            <person name="Koch R.A."/>
            <person name="Yoon G."/>
            <person name="Arayal U."/>
            <person name="Lail K."/>
            <person name="Amirebrahimi M."/>
            <person name="Labutti K."/>
            <person name="Lipzen A."/>
            <person name="Riley R."/>
            <person name="Barry K."/>
            <person name="Henrissat B."/>
            <person name="Grigoriev I.V."/>
            <person name="Herr J.R."/>
            <person name="Aime M.C."/>
        </authorList>
    </citation>
    <scope>NUCLEOTIDE SEQUENCE</scope>
    <source>
        <strain evidence="1">MCA 3950</strain>
    </source>
</reference>
<dbReference type="SUPFAM" id="SSF52540">
    <property type="entry name" value="P-loop containing nucleoside triphosphate hydrolases"/>
    <property type="match status" value="1"/>
</dbReference>
<evidence type="ECO:0000313" key="2">
    <source>
        <dbReference type="Proteomes" id="UP000812287"/>
    </source>
</evidence>
<dbReference type="RefSeq" id="XP_043032819.1">
    <property type="nucleotide sequence ID" value="XM_043184661.1"/>
</dbReference>
<dbReference type="AlphaFoldDB" id="A0A9P7VG13"/>
<keyword evidence="2" id="KW-1185">Reference proteome</keyword>
<dbReference type="Proteomes" id="UP000812287">
    <property type="component" value="Unassembled WGS sequence"/>
</dbReference>
<dbReference type="OrthoDB" id="3270319at2759"/>
<evidence type="ECO:0000313" key="1">
    <source>
        <dbReference type="EMBL" id="KAG7439319.1"/>
    </source>
</evidence>
<sequence length="178" mass="20381">MWQYNQLAVAYPQSQHDPDYPSKSSKEKFPPFKGLEEWEKYPGAKLKVILRLCRHYLSDDNVFPPHIKDGHLIFPDPPAMVNGNKKMQQIKILIFHEFPMMDELIMLAFIMHGIKILSLNGSVRLTACQQVIEKFLHPDSDVHMLLLSQVAFLLVDMADSGLSLRGGEELRVVKIPIS</sequence>
<comment type="caution">
    <text evidence="1">The sequence shown here is derived from an EMBL/GenBank/DDBJ whole genome shotgun (WGS) entry which is preliminary data.</text>
</comment>